<organism evidence="2 3">
    <name type="scientific">Gracilimonas mengyeensis</name>
    <dbReference type="NCBI Taxonomy" id="1302730"/>
    <lineage>
        <taxon>Bacteria</taxon>
        <taxon>Pseudomonadati</taxon>
        <taxon>Balneolota</taxon>
        <taxon>Balneolia</taxon>
        <taxon>Balneolales</taxon>
        <taxon>Balneolaceae</taxon>
        <taxon>Gracilimonas</taxon>
    </lineage>
</organism>
<name>A0A521AE10_9BACT</name>
<dbReference type="OrthoDB" id="1524790at2"/>
<feature type="transmembrane region" description="Helical" evidence="1">
    <location>
        <begin position="82"/>
        <end position="101"/>
    </location>
</feature>
<evidence type="ECO:0000313" key="3">
    <source>
        <dbReference type="Proteomes" id="UP000317557"/>
    </source>
</evidence>
<keyword evidence="1" id="KW-0812">Transmembrane</keyword>
<feature type="transmembrane region" description="Helical" evidence="1">
    <location>
        <begin position="46"/>
        <end position="70"/>
    </location>
</feature>
<sequence>MISLWLFLTYLLMEALINGVFHVVSKRMKSQENRRVSIFKGILERLLLIVGLIYGYPQVIIAFGALKIGTRFQKNSKISNDYFLIGNFISLLTAILFAIIIKHFTASF</sequence>
<dbReference type="EMBL" id="FXTP01000001">
    <property type="protein sequence ID" value="SMO33029.1"/>
    <property type="molecule type" value="Genomic_DNA"/>
</dbReference>
<evidence type="ECO:0000313" key="2">
    <source>
        <dbReference type="EMBL" id="SMO33029.1"/>
    </source>
</evidence>
<feature type="transmembrane region" description="Helical" evidence="1">
    <location>
        <begin position="6"/>
        <end position="25"/>
    </location>
</feature>
<dbReference type="AlphaFoldDB" id="A0A521AE10"/>
<gene>
    <name evidence="2" type="ORF">SAMN06265219_10182</name>
</gene>
<reference evidence="2 3" key="1">
    <citation type="submission" date="2017-05" db="EMBL/GenBank/DDBJ databases">
        <authorList>
            <person name="Varghese N."/>
            <person name="Submissions S."/>
        </authorList>
    </citation>
    <scope>NUCLEOTIDE SEQUENCE [LARGE SCALE GENOMIC DNA]</scope>
    <source>
        <strain evidence="2 3">DSM 21985</strain>
    </source>
</reference>
<protein>
    <submittedName>
        <fullName evidence="2">Uncharacterized protein</fullName>
    </submittedName>
</protein>
<dbReference type="RefSeq" id="WP_142452614.1">
    <property type="nucleotide sequence ID" value="NZ_FXTP01000001.1"/>
</dbReference>
<keyword evidence="1" id="KW-0472">Membrane</keyword>
<evidence type="ECO:0000256" key="1">
    <source>
        <dbReference type="SAM" id="Phobius"/>
    </source>
</evidence>
<accession>A0A521AE10</accession>
<keyword evidence="3" id="KW-1185">Reference proteome</keyword>
<dbReference type="Proteomes" id="UP000317557">
    <property type="component" value="Unassembled WGS sequence"/>
</dbReference>
<proteinExistence type="predicted"/>
<keyword evidence="1" id="KW-1133">Transmembrane helix</keyword>